<dbReference type="InterPro" id="IPR050814">
    <property type="entry name" value="Myo-inositol_Transporter"/>
</dbReference>
<dbReference type="PANTHER" id="PTHR48020">
    <property type="entry name" value="PROTON MYO-INOSITOL COTRANSPORTER"/>
    <property type="match status" value="1"/>
</dbReference>
<evidence type="ECO:0000256" key="9">
    <source>
        <dbReference type="RuleBase" id="RU003346"/>
    </source>
</evidence>
<evidence type="ECO:0000256" key="3">
    <source>
        <dbReference type="ARBA" id="ARBA00022448"/>
    </source>
</evidence>
<comment type="similarity">
    <text evidence="2 9">Belongs to the major facilitator superfamily. Sugar transporter (TC 2.A.1.1) family.</text>
</comment>
<comment type="subcellular location">
    <subcellularLocation>
        <location evidence="1">Cell membrane</location>
        <topology evidence="1">Multi-pass membrane protein</topology>
    </subcellularLocation>
</comment>
<feature type="transmembrane region" description="Helical" evidence="10">
    <location>
        <begin position="294"/>
        <end position="315"/>
    </location>
</feature>
<dbReference type="FunFam" id="1.20.1250.20:FF:000122">
    <property type="entry name" value="D-xylose transporter XylE"/>
    <property type="match status" value="1"/>
</dbReference>
<reference evidence="12 13" key="1">
    <citation type="submission" date="2021-05" db="EMBL/GenBank/DDBJ databases">
        <authorList>
            <person name="Zhang Z.D."/>
            <person name="Osman G."/>
        </authorList>
    </citation>
    <scope>NUCLEOTIDE SEQUENCE [LARGE SCALE GENOMIC DNA]</scope>
    <source>
        <strain evidence="12 13">KCTC 32217</strain>
    </source>
</reference>
<dbReference type="GO" id="GO:0022857">
    <property type="term" value="F:transmembrane transporter activity"/>
    <property type="evidence" value="ECO:0007669"/>
    <property type="project" value="InterPro"/>
</dbReference>
<accession>A0AAP2G5K5</accession>
<feature type="transmembrane region" description="Helical" evidence="10">
    <location>
        <begin position="259"/>
        <end position="282"/>
    </location>
</feature>
<dbReference type="InterPro" id="IPR005829">
    <property type="entry name" value="Sugar_transporter_CS"/>
</dbReference>
<dbReference type="PROSITE" id="PS00217">
    <property type="entry name" value="SUGAR_TRANSPORT_2"/>
    <property type="match status" value="1"/>
</dbReference>
<dbReference type="Proteomes" id="UP001319104">
    <property type="component" value="Unassembled WGS sequence"/>
</dbReference>
<keyword evidence="7 10" id="KW-1133">Transmembrane helix</keyword>
<feature type="transmembrane region" description="Helical" evidence="10">
    <location>
        <begin position="391"/>
        <end position="415"/>
    </location>
</feature>
<comment type="caution">
    <text evidence="12">The sequence shown here is derived from an EMBL/GenBank/DDBJ whole genome shotgun (WGS) entry which is preliminary data.</text>
</comment>
<evidence type="ECO:0000256" key="6">
    <source>
        <dbReference type="ARBA" id="ARBA00022692"/>
    </source>
</evidence>
<dbReference type="Gene3D" id="1.20.1250.20">
    <property type="entry name" value="MFS general substrate transporter like domains"/>
    <property type="match status" value="2"/>
</dbReference>
<sequence length="469" mass="51175">MQKTQSVVSITVVVTLGGLLFGFDMAVISGVLPFVQEQFSLTAAEEGWFVSSALVGCILGVILSGEGSDRWGRKKLLMAAAFLFLISAIGSALSESFFLLILSRLIGGVGVGIASSVSPLYISEIAPAHIRGKLVTFYQLAITVGILVAYLTNSAILNFSVGNSGEFQGDFINYFFVDELWRSMMGLGVIPSLIYLIGLLYVPESPRWLILNNRIEEGEEILSRLGGKENARRAVEGIVRSLNQEKGSYRELFAPGLRIALLIGLLLPLFSQFSGINAVIYFGPRILSDAGIDMSNAFLGQIFFGVANLVFTLFAIWKVDKLGRRPLYLIGSLGASMSLALIGLCFYLKAAESIFLLVSIILFIACFAFSIGPLKFVIASEIFPNKIRGRAIALSIMVMWIADAIIGQLTPLLLAFAGPAYTFWIFASFCLMAFIVVFKLVPETKGKSLEEIQQMWSSKEKEKKKALVL</sequence>
<evidence type="ECO:0000256" key="4">
    <source>
        <dbReference type="ARBA" id="ARBA00022475"/>
    </source>
</evidence>
<evidence type="ECO:0000256" key="7">
    <source>
        <dbReference type="ARBA" id="ARBA00022989"/>
    </source>
</evidence>
<evidence type="ECO:0000259" key="11">
    <source>
        <dbReference type="PROSITE" id="PS50850"/>
    </source>
</evidence>
<feature type="transmembrane region" description="Helical" evidence="10">
    <location>
        <begin position="76"/>
        <end position="93"/>
    </location>
</feature>
<dbReference type="EMBL" id="JAHCMY010000016">
    <property type="protein sequence ID" value="MBS9525635.1"/>
    <property type="molecule type" value="Genomic_DNA"/>
</dbReference>
<keyword evidence="4" id="KW-1003">Cell membrane</keyword>
<dbReference type="SUPFAM" id="SSF103473">
    <property type="entry name" value="MFS general substrate transporter"/>
    <property type="match status" value="1"/>
</dbReference>
<keyword evidence="6 10" id="KW-0812">Transmembrane</keyword>
<dbReference type="InterPro" id="IPR020846">
    <property type="entry name" value="MFS_dom"/>
</dbReference>
<keyword evidence="13" id="KW-1185">Reference proteome</keyword>
<feature type="transmembrane region" description="Helical" evidence="10">
    <location>
        <begin position="7"/>
        <end position="35"/>
    </location>
</feature>
<dbReference type="InterPro" id="IPR005828">
    <property type="entry name" value="MFS_sugar_transport-like"/>
</dbReference>
<dbReference type="PROSITE" id="PS50850">
    <property type="entry name" value="MFS"/>
    <property type="match status" value="1"/>
</dbReference>
<protein>
    <submittedName>
        <fullName evidence="12">Sugar porter family MFS transporter</fullName>
    </submittedName>
</protein>
<feature type="transmembrane region" description="Helical" evidence="10">
    <location>
        <begin position="354"/>
        <end position="379"/>
    </location>
</feature>
<feature type="transmembrane region" description="Helical" evidence="10">
    <location>
        <begin position="134"/>
        <end position="160"/>
    </location>
</feature>
<dbReference type="AlphaFoldDB" id="A0AAP2G5K5"/>
<feature type="transmembrane region" description="Helical" evidence="10">
    <location>
        <begin position="327"/>
        <end position="348"/>
    </location>
</feature>
<evidence type="ECO:0000256" key="2">
    <source>
        <dbReference type="ARBA" id="ARBA00010992"/>
    </source>
</evidence>
<evidence type="ECO:0000313" key="13">
    <source>
        <dbReference type="Proteomes" id="UP001319104"/>
    </source>
</evidence>
<name>A0AAP2G5K5_9BACT</name>
<dbReference type="PRINTS" id="PR00171">
    <property type="entry name" value="SUGRTRNSPORT"/>
</dbReference>
<evidence type="ECO:0000256" key="1">
    <source>
        <dbReference type="ARBA" id="ARBA00004651"/>
    </source>
</evidence>
<gene>
    <name evidence="12" type="ORF">KI659_16575</name>
</gene>
<dbReference type="GO" id="GO:0005886">
    <property type="term" value="C:plasma membrane"/>
    <property type="evidence" value="ECO:0007669"/>
    <property type="project" value="UniProtKB-SubCell"/>
</dbReference>
<evidence type="ECO:0000256" key="8">
    <source>
        <dbReference type="ARBA" id="ARBA00023136"/>
    </source>
</evidence>
<feature type="transmembrane region" description="Helical" evidence="10">
    <location>
        <begin position="99"/>
        <end position="122"/>
    </location>
</feature>
<keyword evidence="5" id="KW-0762">Sugar transport</keyword>
<proteinExistence type="inferred from homology"/>
<dbReference type="NCBIfam" id="TIGR00879">
    <property type="entry name" value="SP"/>
    <property type="match status" value="1"/>
</dbReference>
<dbReference type="RefSeq" id="WP_213946494.1">
    <property type="nucleotide sequence ID" value="NZ_JAHCMY010000016.1"/>
</dbReference>
<dbReference type="InterPro" id="IPR036259">
    <property type="entry name" value="MFS_trans_sf"/>
</dbReference>
<organism evidence="12 13">
    <name type="scientific">Litoribacter ruber</name>
    <dbReference type="NCBI Taxonomy" id="702568"/>
    <lineage>
        <taxon>Bacteria</taxon>
        <taxon>Pseudomonadati</taxon>
        <taxon>Bacteroidota</taxon>
        <taxon>Cytophagia</taxon>
        <taxon>Cytophagales</taxon>
        <taxon>Cyclobacteriaceae</taxon>
        <taxon>Litoribacter</taxon>
    </lineage>
</organism>
<evidence type="ECO:0000313" key="12">
    <source>
        <dbReference type="EMBL" id="MBS9525635.1"/>
    </source>
</evidence>
<evidence type="ECO:0000256" key="10">
    <source>
        <dbReference type="SAM" id="Phobius"/>
    </source>
</evidence>
<keyword evidence="3 9" id="KW-0813">Transport</keyword>
<feature type="transmembrane region" description="Helical" evidence="10">
    <location>
        <begin position="180"/>
        <end position="202"/>
    </location>
</feature>
<feature type="domain" description="Major facilitator superfamily (MFS) profile" evidence="11">
    <location>
        <begin position="10"/>
        <end position="445"/>
    </location>
</feature>
<keyword evidence="8 10" id="KW-0472">Membrane</keyword>
<feature type="transmembrane region" description="Helical" evidence="10">
    <location>
        <begin position="47"/>
        <end position="64"/>
    </location>
</feature>
<evidence type="ECO:0000256" key="5">
    <source>
        <dbReference type="ARBA" id="ARBA00022597"/>
    </source>
</evidence>
<dbReference type="PANTHER" id="PTHR48020:SF12">
    <property type="entry name" value="PROTON MYO-INOSITOL COTRANSPORTER"/>
    <property type="match status" value="1"/>
</dbReference>
<dbReference type="Pfam" id="PF00083">
    <property type="entry name" value="Sugar_tr"/>
    <property type="match status" value="1"/>
</dbReference>
<feature type="transmembrane region" description="Helical" evidence="10">
    <location>
        <begin position="421"/>
        <end position="441"/>
    </location>
</feature>
<dbReference type="PROSITE" id="PS00216">
    <property type="entry name" value="SUGAR_TRANSPORT_1"/>
    <property type="match status" value="2"/>
</dbReference>
<dbReference type="InterPro" id="IPR003663">
    <property type="entry name" value="Sugar/inositol_transpt"/>
</dbReference>